<evidence type="ECO:0000313" key="2">
    <source>
        <dbReference type="WBParaSite" id="SPAL_0000694000.1"/>
    </source>
</evidence>
<name>A0A0N5BLZ3_STREA</name>
<protein>
    <submittedName>
        <fullName evidence="2">Uncharacterized protein</fullName>
    </submittedName>
</protein>
<proteinExistence type="predicted"/>
<keyword evidence="1" id="KW-1185">Reference proteome</keyword>
<dbReference type="Proteomes" id="UP000046392">
    <property type="component" value="Unplaced"/>
</dbReference>
<organism evidence="1 2">
    <name type="scientific">Strongyloides papillosus</name>
    <name type="common">Intestinal threadworm</name>
    <dbReference type="NCBI Taxonomy" id="174720"/>
    <lineage>
        <taxon>Eukaryota</taxon>
        <taxon>Metazoa</taxon>
        <taxon>Ecdysozoa</taxon>
        <taxon>Nematoda</taxon>
        <taxon>Chromadorea</taxon>
        <taxon>Rhabditida</taxon>
        <taxon>Tylenchina</taxon>
        <taxon>Panagrolaimomorpha</taxon>
        <taxon>Strongyloidoidea</taxon>
        <taxon>Strongyloididae</taxon>
        <taxon>Strongyloides</taxon>
    </lineage>
</organism>
<reference evidence="2" key="1">
    <citation type="submission" date="2017-02" db="UniProtKB">
        <authorList>
            <consortium name="WormBaseParasite"/>
        </authorList>
    </citation>
    <scope>IDENTIFICATION</scope>
</reference>
<evidence type="ECO:0000313" key="1">
    <source>
        <dbReference type="Proteomes" id="UP000046392"/>
    </source>
</evidence>
<dbReference type="WBParaSite" id="SPAL_0000694000.1">
    <property type="protein sequence ID" value="SPAL_0000694000.1"/>
    <property type="gene ID" value="SPAL_0000694000"/>
</dbReference>
<dbReference type="AlphaFoldDB" id="A0A0N5BLZ3"/>
<sequence length="105" mass="11980">MICPTNLRFLHSNFFQPCSLLLIKSSRYNGCEMNDNKMKLCSSNDVSSGMMMSKKKGEIVDLKNVPFRIEKNELIESLENPFLDPMQALVDSVKEGFDLSDLCYC</sequence>
<accession>A0A0N5BLZ3</accession>